<evidence type="ECO:0000256" key="3">
    <source>
        <dbReference type="ARBA" id="ARBA00023163"/>
    </source>
</evidence>
<evidence type="ECO:0000259" key="6">
    <source>
        <dbReference type="PROSITE" id="PS50977"/>
    </source>
</evidence>
<dbReference type="EMBL" id="NGFO01000060">
    <property type="protein sequence ID" value="OUC75642.1"/>
    <property type="molecule type" value="Genomic_DNA"/>
</dbReference>
<dbReference type="InterPro" id="IPR050109">
    <property type="entry name" value="HTH-type_TetR-like_transc_reg"/>
</dbReference>
<keyword evidence="2 4" id="KW-0238">DNA-binding</keyword>
<evidence type="ECO:0000313" key="7">
    <source>
        <dbReference type="EMBL" id="OUC75642.1"/>
    </source>
</evidence>
<dbReference type="Gene3D" id="1.10.357.10">
    <property type="entry name" value="Tetracycline Repressor, domain 2"/>
    <property type="match status" value="1"/>
</dbReference>
<dbReference type="Proteomes" id="UP000194632">
    <property type="component" value="Unassembled WGS sequence"/>
</dbReference>
<protein>
    <submittedName>
        <fullName evidence="7">TetR family transcriptional regulator</fullName>
    </submittedName>
</protein>
<feature type="region of interest" description="Disordered" evidence="5">
    <location>
        <begin position="1"/>
        <end position="21"/>
    </location>
</feature>
<dbReference type="PANTHER" id="PTHR30055">
    <property type="entry name" value="HTH-TYPE TRANSCRIPTIONAL REGULATOR RUTR"/>
    <property type="match status" value="1"/>
</dbReference>
<accession>A0A243Q2Y5</accession>
<dbReference type="GO" id="GO:0003700">
    <property type="term" value="F:DNA-binding transcription factor activity"/>
    <property type="evidence" value="ECO:0007669"/>
    <property type="project" value="TreeGrafter"/>
</dbReference>
<dbReference type="PROSITE" id="PS50977">
    <property type="entry name" value="HTH_TETR_2"/>
    <property type="match status" value="1"/>
</dbReference>
<evidence type="ECO:0000256" key="2">
    <source>
        <dbReference type="ARBA" id="ARBA00023125"/>
    </source>
</evidence>
<dbReference type="SUPFAM" id="SSF46689">
    <property type="entry name" value="Homeodomain-like"/>
    <property type="match status" value="1"/>
</dbReference>
<dbReference type="AlphaFoldDB" id="A0A243Q2Y5"/>
<keyword evidence="1" id="KW-0805">Transcription regulation</keyword>
<dbReference type="SUPFAM" id="SSF48498">
    <property type="entry name" value="Tetracyclin repressor-like, C-terminal domain"/>
    <property type="match status" value="1"/>
</dbReference>
<evidence type="ECO:0000256" key="4">
    <source>
        <dbReference type="PROSITE-ProRule" id="PRU00335"/>
    </source>
</evidence>
<dbReference type="Pfam" id="PF16859">
    <property type="entry name" value="TetR_C_11"/>
    <property type="match status" value="1"/>
</dbReference>
<dbReference type="InterPro" id="IPR036271">
    <property type="entry name" value="Tet_transcr_reg_TetR-rel_C_sf"/>
</dbReference>
<gene>
    <name evidence="7" type="ORF">CA982_25530</name>
</gene>
<organism evidence="7 8">
    <name type="scientific">Gordonia lacunae</name>
    <dbReference type="NCBI Taxonomy" id="417102"/>
    <lineage>
        <taxon>Bacteria</taxon>
        <taxon>Bacillati</taxon>
        <taxon>Actinomycetota</taxon>
        <taxon>Actinomycetes</taxon>
        <taxon>Mycobacteriales</taxon>
        <taxon>Gordoniaceae</taxon>
        <taxon>Gordonia</taxon>
    </lineage>
</organism>
<dbReference type="GO" id="GO:0000976">
    <property type="term" value="F:transcription cis-regulatory region binding"/>
    <property type="evidence" value="ECO:0007669"/>
    <property type="project" value="TreeGrafter"/>
</dbReference>
<feature type="domain" description="HTH tetR-type" evidence="6">
    <location>
        <begin position="22"/>
        <end position="82"/>
    </location>
</feature>
<name>A0A243Q2Y5_9ACTN</name>
<evidence type="ECO:0000256" key="1">
    <source>
        <dbReference type="ARBA" id="ARBA00023015"/>
    </source>
</evidence>
<dbReference type="RefSeq" id="WP_244176507.1">
    <property type="nucleotide sequence ID" value="NZ_NGFO01000060.1"/>
</dbReference>
<dbReference type="PANTHER" id="PTHR30055:SF148">
    <property type="entry name" value="TETR-FAMILY TRANSCRIPTIONAL REGULATOR"/>
    <property type="match status" value="1"/>
</dbReference>
<dbReference type="InterPro" id="IPR001647">
    <property type="entry name" value="HTH_TetR"/>
</dbReference>
<comment type="caution">
    <text evidence="7">The sequence shown here is derived from an EMBL/GenBank/DDBJ whole genome shotgun (WGS) entry which is preliminary data.</text>
</comment>
<dbReference type="STRING" id="417102.CA982_25530"/>
<dbReference type="InterPro" id="IPR011075">
    <property type="entry name" value="TetR_C"/>
</dbReference>
<feature type="DNA-binding region" description="H-T-H motif" evidence="4">
    <location>
        <begin position="45"/>
        <end position="64"/>
    </location>
</feature>
<reference evidence="7 8" key="1">
    <citation type="submission" date="2017-05" db="EMBL/GenBank/DDBJ databases">
        <title>Biotechnological potential of actinobacteria isolated from South African environments.</title>
        <authorList>
            <person name="Le Roes-Hill M."/>
            <person name="Prins A."/>
            <person name="Durrell K.A."/>
        </authorList>
    </citation>
    <scope>NUCLEOTIDE SEQUENCE [LARGE SCALE GENOMIC DNA]</scope>
    <source>
        <strain evidence="7">BS2</strain>
    </source>
</reference>
<evidence type="ECO:0000256" key="5">
    <source>
        <dbReference type="SAM" id="MobiDB-lite"/>
    </source>
</evidence>
<evidence type="ECO:0000313" key="8">
    <source>
        <dbReference type="Proteomes" id="UP000194632"/>
    </source>
</evidence>
<dbReference type="Gene3D" id="1.10.10.60">
    <property type="entry name" value="Homeodomain-like"/>
    <property type="match status" value="1"/>
</dbReference>
<dbReference type="InterPro" id="IPR009057">
    <property type="entry name" value="Homeodomain-like_sf"/>
</dbReference>
<keyword evidence="8" id="KW-1185">Reference proteome</keyword>
<sequence>MPDHGSDTTSPDIARRPGGRTARVRRDVLDATLRHIADRGLDGLTVATIASAAGVAQTTVYRRWPTPPSLVADALEDLAEARNPMPDTGSLRRDLHQLAEQIAGLLSEPAIARLLGSSLALSSDPEVDSARMLFWDHRFQLSQPLVDRAISRGEIRTDAHPREVIETLVAPLYFRLLVTNQPIGADLIDRCVDTAMAVYGHN</sequence>
<keyword evidence="3" id="KW-0804">Transcription</keyword>
<dbReference type="Pfam" id="PF00440">
    <property type="entry name" value="TetR_N"/>
    <property type="match status" value="1"/>
</dbReference>
<proteinExistence type="predicted"/>